<evidence type="ECO:0000313" key="2">
    <source>
        <dbReference type="Proteomes" id="UP001052739"/>
    </source>
</evidence>
<sequence>MSEPRVRITSDLLTGTVSGLWGTLLDLSERVQGDWTLIGGQMVLLHGLEHDRTPPGVSLDLDVLANLLSNQRSLQILVSALEALGFESAGLSPEGKAHRYKRGDGEGVLVVDLLAPDNLGGRVDLTTTPPGSTLEVPGGRQAVHRTEAVKVQLDDRVGVIYRPNLLGAIVGKAAALTIPTAPKDKHYRDLAFLLSLPGDPIAMRDELEKGDRRKLAVARALHDPTHAAWRQLGDPEAEADGQAMYRLLSPA</sequence>
<proteinExistence type="predicted"/>
<reference evidence="1" key="1">
    <citation type="submission" date="2024-05" db="EMBL/GenBank/DDBJ databases">
        <title>Whole genome shotgun sequence of Streptomyces hydrogenans NBRC 13475.</title>
        <authorList>
            <person name="Komaki H."/>
            <person name="Tamura T."/>
        </authorList>
    </citation>
    <scope>NUCLEOTIDE SEQUENCE</scope>
    <source>
        <strain evidence="1">NBRC 13475</strain>
    </source>
</reference>
<name>A0ABQ3P399_9ACTN</name>
<dbReference type="Proteomes" id="UP001052739">
    <property type="component" value="Unassembled WGS sequence"/>
</dbReference>
<dbReference type="EMBL" id="BNDW01000004">
    <property type="protein sequence ID" value="GHI19501.1"/>
    <property type="molecule type" value="Genomic_DNA"/>
</dbReference>
<accession>A0ABQ3P399</accession>
<organism evidence="1 2">
    <name type="scientific">Streptomyces hydrogenans</name>
    <dbReference type="NCBI Taxonomy" id="1873719"/>
    <lineage>
        <taxon>Bacteria</taxon>
        <taxon>Bacillati</taxon>
        <taxon>Actinomycetota</taxon>
        <taxon>Actinomycetes</taxon>
        <taxon>Kitasatosporales</taxon>
        <taxon>Streptomycetaceae</taxon>
        <taxon>Streptomyces</taxon>
    </lineage>
</organism>
<keyword evidence="2" id="KW-1185">Reference proteome</keyword>
<gene>
    <name evidence="1" type="ORF">Shyd_08720</name>
</gene>
<evidence type="ECO:0000313" key="1">
    <source>
        <dbReference type="EMBL" id="GHI19501.1"/>
    </source>
</evidence>
<protein>
    <recommendedName>
        <fullName evidence="3">Nucleotidyl transferase AbiEii/AbiGii toxin family protein</fullName>
    </recommendedName>
</protein>
<evidence type="ECO:0008006" key="3">
    <source>
        <dbReference type="Google" id="ProtNLM"/>
    </source>
</evidence>
<comment type="caution">
    <text evidence="1">The sequence shown here is derived from an EMBL/GenBank/DDBJ whole genome shotgun (WGS) entry which is preliminary data.</text>
</comment>